<protein>
    <submittedName>
        <fullName evidence="1">Putative ovule protein</fullName>
    </submittedName>
</protein>
<dbReference type="AlphaFoldDB" id="A0A0V0HHH0"/>
<organism evidence="1">
    <name type="scientific">Solanum chacoense</name>
    <name type="common">Chaco potato</name>
    <dbReference type="NCBI Taxonomy" id="4108"/>
    <lineage>
        <taxon>Eukaryota</taxon>
        <taxon>Viridiplantae</taxon>
        <taxon>Streptophyta</taxon>
        <taxon>Embryophyta</taxon>
        <taxon>Tracheophyta</taxon>
        <taxon>Spermatophyta</taxon>
        <taxon>Magnoliopsida</taxon>
        <taxon>eudicotyledons</taxon>
        <taxon>Gunneridae</taxon>
        <taxon>Pentapetalae</taxon>
        <taxon>asterids</taxon>
        <taxon>lamiids</taxon>
        <taxon>Solanales</taxon>
        <taxon>Solanaceae</taxon>
        <taxon>Solanoideae</taxon>
        <taxon>Solaneae</taxon>
        <taxon>Solanum</taxon>
    </lineage>
</organism>
<name>A0A0V0HHH0_SOLCH</name>
<proteinExistence type="predicted"/>
<evidence type="ECO:0000313" key="1">
    <source>
        <dbReference type="EMBL" id="JAP18950.1"/>
    </source>
</evidence>
<accession>A0A0V0HHH0</accession>
<dbReference type="EMBL" id="GEDG01020651">
    <property type="protein sequence ID" value="JAP18950.1"/>
    <property type="molecule type" value="Transcribed_RNA"/>
</dbReference>
<sequence>MSSMPGFLQVSVPSSLVPTLQRIQQPSHKRMQTRRMFLQVTTEFNKSLNHQTSLRNRWRVPLPAAFHSNRKLKA</sequence>
<reference evidence="1" key="1">
    <citation type="submission" date="2015-12" db="EMBL/GenBank/DDBJ databases">
        <title>Gene expression during late stages of embryo sac development: a critical building block for successful pollen-pistil interactions.</title>
        <authorList>
            <person name="Liu Y."/>
            <person name="Joly V."/>
            <person name="Sabar M."/>
            <person name="Matton D.P."/>
        </authorList>
    </citation>
    <scope>NUCLEOTIDE SEQUENCE</scope>
</reference>